<evidence type="ECO:0000313" key="19">
    <source>
        <dbReference type="Proteomes" id="UP000027073"/>
    </source>
</evidence>
<dbReference type="GO" id="GO:0005874">
    <property type="term" value="C:microtubule"/>
    <property type="evidence" value="ECO:0007669"/>
    <property type="project" value="UniProtKB-KW"/>
</dbReference>
<dbReference type="GO" id="GO:0051301">
    <property type="term" value="P:cell division"/>
    <property type="evidence" value="ECO:0007669"/>
    <property type="project" value="UniProtKB-KW"/>
</dbReference>
<evidence type="ECO:0000256" key="16">
    <source>
        <dbReference type="ARBA" id="ARBA00023328"/>
    </source>
</evidence>
<dbReference type="OrthoDB" id="3230169at2759"/>
<dbReference type="GO" id="GO:0000278">
    <property type="term" value="P:mitotic cell cycle"/>
    <property type="evidence" value="ECO:0007669"/>
    <property type="project" value="InterPro"/>
</dbReference>
<dbReference type="Pfam" id="PF08654">
    <property type="entry name" value="DASH_Dad2"/>
    <property type="match status" value="1"/>
</dbReference>
<dbReference type="GO" id="GO:0044732">
    <property type="term" value="C:mitotic spindle pole body"/>
    <property type="evidence" value="ECO:0007669"/>
    <property type="project" value="TreeGrafter"/>
</dbReference>
<proteinExistence type="inferred from homology"/>
<evidence type="ECO:0000256" key="10">
    <source>
        <dbReference type="ARBA" id="ARBA00022776"/>
    </source>
</evidence>
<evidence type="ECO:0000256" key="5">
    <source>
        <dbReference type="ARBA" id="ARBA00020260"/>
    </source>
</evidence>
<keyword evidence="9" id="KW-0493">Microtubule</keyword>
<dbReference type="EMBL" id="KL198008">
    <property type="protein sequence ID" value="KDQ27946.1"/>
    <property type="molecule type" value="Genomic_DNA"/>
</dbReference>
<organism evidence="18 19">
    <name type="scientific">Pleurotus ostreatus (strain PC15)</name>
    <name type="common">Oyster mushroom</name>
    <dbReference type="NCBI Taxonomy" id="1137138"/>
    <lineage>
        <taxon>Eukaryota</taxon>
        <taxon>Fungi</taxon>
        <taxon>Dikarya</taxon>
        <taxon>Basidiomycota</taxon>
        <taxon>Agaricomycotina</taxon>
        <taxon>Agaricomycetes</taxon>
        <taxon>Agaricomycetidae</taxon>
        <taxon>Agaricales</taxon>
        <taxon>Pleurotineae</taxon>
        <taxon>Pleurotaceae</taxon>
        <taxon>Pleurotus</taxon>
    </lineage>
</organism>
<evidence type="ECO:0000256" key="15">
    <source>
        <dbReference type="ARBA" id="ARBA00023306"/>
    </source>
</evidence>
<evidence type="ECO:0000313" key="18">
    <source>
        <dbReference type="EMBL" id="KDQ27946.1"/>
    </source>
</evidence>
<evidence type="ECO:0000256" key="8">
    <source>
        <dbReference type="ARBA" id="ARBA00022618"/>
    </source>
</evidence>
<keyword evidence="8" id="KW-0132">Cell division</keyword>
<keyword evidence="11" id="KW-0159">Chromosome partition</keyword>
<reference evidence="19" key="1">
    <citation type="journal article" date="2014" name="Proc. Natl. Acad. Sci. U.S.A.">
        <title>Extensive sampling of basidiomycete genomes demonstrates inadequacy of the white-rot/brown-rot paradigm for wood decay fungi.</title>
        <authorList>
            <person name="Riley R."/>
            <person name="Salamov A.A."/>
            <person name="Brown D.W."/>
            <person name="Nagy L.G."/>
            <person name="Floudas D."/>
            <person name="Held B.W."/>
            <person name="Levasseur A."/>
            <person name="Lombard V."/>
            <person name="Morin E."/>
            <person name="Otillar R."/>
            <person name="Lindquist E.A."/>
            <person name="Sun H."/>
            <person name="LaButti K.M."/>
            <person name="Schmutz J."/>
            <person name="Jabbour D."/>
            <person name="Luo H."/>
            <person name="Baker S.E."/>
            <person name="Pisabarro A.G."/>
            <person name="Walton J.D."/>
            <person name="Blanchette R.A."/>
            <person name="Henrissat B."/>
            <person name="Martin F."/>
            <person name="Cullen D."/>
            <person name="Hibbett D.S."/>
            <person name="Grigoriev I.V."/>
        </authorList>
    </citation>
    <scope>NUCLEOTIDE SEQUENCE [LARGE SCALE GENOMIC DNA]</scope>
    <source>
        <strain evidence="19">PC15</strain>
    </source>
</reference>
<dbReference type="GO" id="GO:1990023">
    <property type="term" value="C:mitotic spindle midzone"/>
    <property type="evidence" value="ECO:0007669"/>
    <property type="project" value="TreeGrafter"/>
</dbReference>
<sequence length="128" mass="14037">MLRPSVAPGRASHAPGSLNSHEYAAAAAQRLAEKKKEYEAVAALESASNLLLQRMSGISGDFDVMADAGRVHGQVLEQWPKMFQILSLFVSQRQQTEASQEEESTVSSNFEGQRLVRVPIDELASEKH</sequence>
<dbReference type="AlphaFoldDB" id="A0A067NWE8"/>
<comment type="similarity">
    <text evidence="4">Belongs to the DASH complex DAD2 family.</text>
</comment>
<evidence type="ECO:0000256" key="13">
    <source>
        <dbReference type="ARBA" id="ARBA00023212"/>
    </source>
</evidence>
<keyword evidence="10" id="KW-0498">Mitosis</keyword>
<dbReference type="GO" id="GO:0042729">
    <property type="term" value="C:DASH complex"/>
    <property type="evidence" value="ECO:0007669"/>
    <property type="project" value="InterPro"/>
</dbReference>
<keyword evidence="14" id="KW-0539">Nucleus</keyword>
<evidence type="ECO:0000256" key="4">
    <source>
        <dbReference type="ARBA" id="ARBA00005501"/>
    </source>
</evidence>
<evidence type="ECO:0000256" key="9">
    <source>
        <dbReference type="ARBA" id="ARBA00022701"/>
    </source>
</evidence>
<evidence type="ECO:0000256" key="6">
    <source>
        <dbReference type="ARBA" id="ARBA00022454"/>
    </source>
</evidence>
<keyword evidence="7" id="KW-0963">Cytoplasm</keyword>
<evidence type="ECO:0000256" key="1">
    <source>
        <dbReference type="ARBA" id="ARBA00004123"/>
    </source>
</evidence>
<keyword evidence="13" id="KW-0206">Cytoskeleton</keyword>
<dbReference type="PANTHER" id="PTHR28036:SF1">
    <property type="entry name" value="DASH COMPLEX SUBUNIT DAD2"/>
    <property type="match status" value="1"/>
</dbReference>
<keyword evidence="12" id="KW-0995">Kinetochore</keyword>
<evidence type="ECO:0000256" key="3">
    <source>
        <dbReference type="ARBA" id="ARBA00004629"/>
    </source>
</evidence>
<keyword evidence="15" id="KW-0131">Cell cycle</keyword>
<evidence type="ECO:0000256" key="7">
    <source>
        <dbReference type="ARBA" id="ARBA00022490"/>
    </source>
</evidence>
<evidence type="ECO:0000256" key="2">
    <source>
        <dbReference type="ARBA" id="ARBA00004186"/>
    </source>
</evidence>
<dbReference type="VEuPathDB" id="FungiDB:PLEOSDRAFT_1112782"/>
<comment type="subcellular location">
    <subcellularLocation>
        <location evidence="3">Chromosome</location>
        <location evidence="3">Centromere</location>
        <location evidence="3">Kinetochore</location>
    </subcellularLocation>
    <subcellularLocation>
        <location evidence="2">Cytoplasm</location>
        <location evidence="2">Cytoskeleton</location>
        <location evidence="2">Spindle</location>
    </subcellularLocation>
    <subcellularLocation>
        <location evidence="1">Nucleus</location>
    </subcellularLocation>
</comment>
<dbReference type="InParanoid" id="A0A067NWE8"/>
<keyword evidence="6" id="KW-0158">Chromosome</keyword>
<dbReference type="HOGENOM" id="CLU_138063_4_0_1"/>
<name>A0A067NWE8_PLEO1</name>
<evidence type="ECO:0000256" key="17">
    <source>
        <dbReference type="ARBA" id="ARBA00030568"/>
    </source>
</evidence>
<keyword evidence="16" id="KW-0137">Centromere</keyword>
<dbReference type="InterPro" id="IPR013963">
    <property type="entry name" value="DASH_Dad2"/>
</dbReference>
<gene>
    <name evidence="18" type="ORF">PLEOSDRAFT_1112782</name>
</gene>
<evidence type="ECO:0000256" key="14">
    <source>
        <dbReference type="ARBA" id="ARBA00023242"/>
    </source>
</evidence>
<protein>
    <recommendedName>
        <fullName evidence="5">DASH complex subunit DAD2</fullName>
    </recommendedName>
    <alternativeName>
        <fullName evidence="17">Outer kinetochore protein DAD2</fullName>
    </alternativeName>
</protein>
<dbReference type="GO" id="GO:0008608">
    <property type="term" value="P:attachment of spindle microtubules to kinetochore"/>
    <property type="evidence" value="ECO:0007669"/>
    <property type="project" value="TreeGrafter"/>
</dbReference>
<evidence type="ECO:0000256" key="11">
    <source>
        <dbReference type="ARBA" id="ARBA00022829"/>
    </source>
</evidence>
<dbReference type="Proteomes" id="UP000027073">
    <property type="component" value="Unassembled WGS sequence"/>
</dbReference>
<evidence type="ECO:0000256" key="12">
    <source>
        <dbReference type="ARBA" id="ARBA00022838"/>
    </source>
</evidence>
<accession>A0A067NWE8</accession>
<dbReference type="PANTHER" id="PTHR28036">
    <property type="entry name" value="DASH COMPLEX SUBUNIT DAD2"/>
    <property type="match status" value="1"/>
</dbReference>